<dbReference type="OMA" id="IRTHAFW"/>
<dbReference type="HOGENOM" id="CLU_2188033_0_0_1"/>
<reference evidence="1" key="2">
    <citation type="submission" date="2013-04" db="UniProtKB">
        <authorList>
            <consortium name="EnsemblPlants"/>
        </authorList>
    </citation>
    <scope>IDENTIFICATION</scope>
</reference>
<keyword evidence="2" id="KW-1185">Reference proteome</keyword>
<name>J3MWY1_ORYBR</name>
<dbReference type="AlphaFoldDB" id="J3MWY1"/>
<dbReference type="Proteomes" id="UP000006038">
    <property type="component" value="Chromosome 9"/>
</dbReference>
<sequence>MAIRTHAFWDLIGFNPGINQTNSLMAIRRPNEPPKKHFKVFFTLCFRELWIHRNGVVFQGEAPSIHRCLRQAISDTIVWAKRIPTKDKIITQLWKTLLQNALHSVSAAP</sequence>
<organism evidence="1">
    <name type="scientific">Oryza brachyantha</name>
    <name type="common">malo sina</name>
    <dbReference type="NCBI Taxonomy" id="4533"/>
    <lineage>
        <taxon>Eukaryota</taxon>
        <taxon>Viridiplantae</taxon>
        <taxon>Streptophyta</taxon>
        <taxon>Embryophyta</taxon>
        <taxon>Tracheophyta</taxon>
        <taxon>Spermatophyta</taxon>
        <taxon>Magnoliopsida</taxon>
        <taxon>Liliopsida</taxon>
        <taxon>Poales</taxon>
        <taxon>Poaceae</taxon>
        <taxon>BOP clade</taxon>
        <taxon>Oryzoideae</taxon>
        <taxon>Oryzeae</taxon>
        <taxon>Oryzinae</taxon>
        <taxon>Oryza</taxon>
    </lineage>
</organism>
<dbReference type="Gramene" id="OB09G15100.1">
    <property type="protein sequence ID" value="OB09G15100.1"/>
    <property type="gene ID" value="OB09G15100"/>
</dbReference>
<protein>
    <submittedName>
        <fullName evidence="1">Uncharacterized protein</fullName>
    </submittedName>
</protein>
<dbReference type="EnsemblPlants" id="OB09G15100.1">
    <property type="protein sequence ID" value="OB09G15100.1"/>
    <property type="gene ID" value="OB09G15100"/>
</dbReference>
<accession>J3MWY1</accession>
<proteinExistence type="predicted"/>
<evidence type="ECO:0000313" key="2">
    <source>
        <dbReference type="Proteomes" id="UP000006038"/>
    </source>
</evidence>
<reference evidence="1" key="1">
    <citation type="journal article" date="2013" name="Nat. Commun.">
        <title>Whole-genome sequencing of Oryza brachyantha reveals mechanisms underlying Oryza genome evolution.</title>
        <authorList>
            <person name="Chen J."/>
            <person name="Huang Q."/>
            <person name="Gao D."/>
            <person name="Wang J."/>
            <person name="Lang Y."/>
            <person name="Liu T."/>
            <person name="Li B."/>
            <person name="Bai Z."/>
            <person name="Luis Goicoechea J."/>
            <person name="Liang C."/>
            <person name="Chen C."/>
            <person name="Zhang W."/>
            <person name="Sun S."/>
            <person name="Liao Y."/>
            <person name="Zhang X."/>
            <person name="Yang L."/>
            <person name="Song C."/>
            <person name="Wang M."/>
            <person name="Shi J."/>
            <person name="Liu G."/>
            <person name="Liu J."/>
            <person name="Zhou H."/>
            <person name="Zhou W."/>
            <person name="Yu Q."/>
            <person name="An N."/>
            <person name="Chen Y."/>
            <person name="Cai Q."/>
            <person name="Wang B."/>
            <person name="Liu B."/>
            <person name="Min J."/>
            <person name="Huang Y."/>
            <person name="Wu H."/>
            <person name="Li Z."/>
            <person name="Zhang Y."/>
            <person name="Yin Y."/>
            <person name="Song W."/>
            <person name="Jiang J."/>
            <person name="Jackson S.A."/>
            <person name="Wing R.A."/>
            <person name="Wang J."/>
            <person name="Chen M."/>
        </authorList>
    </citation>
    <scope>NUCLEOTIDE SEQUENCE [LARGE SCALE GENOMIC DNA]</scope>
    <source>
        <strain evidence="1">cv. IRGC 101232</strain>
    </source>
</reference>
<evidence type="ECO:0000313" key="1">
    <source>
        <dbReference type="EnsemblPlants" id="OB09G15100.1"/>
    </source>
</evidence>